<dbReference type="Proteomes" id="UP000468668">
    <property type="component" value="Unassembled WGS sequence"/>
</dbReference>
<accession>A0A6N6NJK9</accession>
<evidence type="ECO:0000313" key="1">
    <source>
        <dbReference type="EMBL" id="KAB1637924.1"/>
    </source>
</evidence>
<gene>
    <name evidence="1" type="ORF">F8C90_08865</name>
</gene>
<dbReference type="RefSeq" id="WP_158050167.1">
    <property type="nucleotide sequence ID" value="NZ_WAJR01000027.1"/>
</dbReference>
<protein>
    <submittedName>
        <fullName evidence="1">Uncharacterized protein</fullName>
    </submittedName>
</protein>
<keyword evidence="2" id="KW-1185">Reference proteome</keyword>
<dbReference type="AlphaFoldDB" id="A0A6N6NJK9"/>
<reference evidence="1 2" key="1">
    <citation type="submission" date="2019-09" db="EMBL/GenBank/DDBJ databases">
        <title>Whole genome shotgun sequencing (WGS) of Ellagibacter isourolithinifaciens DSM 104140(T) and Adlercreutzia muris DSM 29508(T).</title>
        <authorList>
            <person name="Stoll D.A."/>
            <person name="Danylec N."/>
            <person name="Huch M."/>
        </authorList>
    </citation>
    <scope>NUCLEOTIDE SEQUENCE [LARGE SCALE GENOMIC DNA]</scope>
    <source>
        <strain evidence="1 2">DSM 104140</strain>
    </source>
</reference>
<sequence>METSNSVGISTSANWAYGSSKVVYLPIKGVDAGIDVNAYIGRSLSGRTLTACKEALASCQAYLEDFSVLENARVQWRARVSALY</sequence>
<evidence type="ECO:0000313" key="2">
    <source>
        <dbReference type="Proteomes" id="UP000468668"/>
    </source>
</evidence>
<name>A0A6N6NJK9_9ACTN</name>
<dbReference type="EMBL" id="WAJR01000027">
    <property type="protein sequence ID" value="KAB1637924.1"/>
    <property type="molecule type" value="Genomic_DNA"/>
</dbReference>
<proteinExistence type="predicted"/>
<comment type="caution">
    <text evidence="1">The sequence shown here is derived from an EMBL/GenBank/DDBJ whole genome shotgun (WGS) entry which is preliminary data.</text>
</comment>
<organism evidence="1 2">
    <name type="scientific">Ellagibacter isourolithinifaciens</name>
    <dbReference type="NCBI Taxonomy" id="2137581"/>
    <lineage>
        <taxon>Bacteria</taxon>
        <taxon>Bacillati</taxon>
        <taxon>Actinomycetota</taxon>
        <taxon>Coriobacteriia</taxon>
        <taxon>Eggerthellales</taxon>
        <taxon>Eggerthellaceae</taxon>
        <taxon>Ellagibacter</taxon>
    </lineage>
</organism>
<dbReference type="GeneID" id="98658520"/>